<dbReference type="Pfam" id="PF04026">
    <property type="entry name" value="SpoVG"/>
    <property type="match status" value="1"/>
</dbReference>
<sequence length="103" mass="11559">MEITEVRIFLRDNTGKPEDKLKAFATVTFDNSFVVRGLRVVSGDRGLFVAMPSRKLPDGTRRDVAHPINSEMRQNLEKKIIEAYNEKLKEGPSPKDKSAAEGV</sequence>
<name>A0A1J4SCA5_9BACT</name>
<dbReference type="GO" id="GO:0030435">
    <property type="term" value="P:sporulation resulting in formation of a cellular spore"/>
    <property type="evidence" value="ECO:0007669"/>
    <property type="project" value="InterPro"/>
</dbReference>
<dbReference type="AlphaFoldDB" id="A0A1J4SCA5"/>
<evidence type="ECO:0000313" key="5">
    <source>
        <dbReference type="EMBL" id="OIN97019.1"/>
    </source>
</evidence>
<evidence type="ECO:0000256" key="3">
    <source>
        <dbReference type="ARBA" id="ARBA00023306"/>
    </source>
</evidence>
<evidence type="ECO:0000256" key="1">
    <source>
        <dbReference type="ARBA" id="ARBA00022618"/>
    </source>
</evidence>
<evidence type="ECO:0000256" key="2">
    <source>
        <dbReference type="ARBA" id="ARBA00023210"/>
    </source>
</evidence>
<dbReference type="Proteomes" id="UP000182278">
    <property type="component" value="Unassembled WGS sequence"/>
</dbReference>
<dbReference type="InterPro" id="IPR007170">
    <property type="entry name" value="SpoVG"/>
</dbReference>
<organism evidence="5 6">
    <name type="scientific">Candidatus Desantisbacteria bacterium CG1_02_38_46</name>
    <dbReference type="NCBI Taxonomy" id="1817893"/>
    <lineage>
        <taxon>Bacteria</taxon>
        <taxon>Candidatus Desantisiibacteriota</taxon>
    </lineage>
</organism>
<evidence type="ECO:0000256" key="4">
    <source>
        <dbReference type="HAMAP-Rule" id="MF_00819"/>
    </source>
</evidence>
<dbReference type="PANTHER" id="PTHR38429">
    <property type="entry name" value="SEPTATION PROTEIN SPOVG-RELATED"/>
    <property type="match status" value="1"/>
</dbReference>
<dbReference type="EMBL" id="MNUO01000068">
    <property type="protein sequence ID" value="OIN97019.1"/>
    <property type="molecule type" value="Genomic_DNA"/>
</dbReference>
<proteinExistence type="inferred from homology"/>
<dbReference type="Gene3D" id="3.30.1120.40">
    <property type="entry name" value="Stage V sporulation protein G"/>
    <property type="match status" value="1"/>
</dbReference>
<keyword evidence="2 4" id="KW-0717">Septation</keyword>
<evidence type="ECO:0000313" key="6">
    <source>
        <dbReference type="Proteomes" id="UP000182278"/>
    </source>
</evidence>
<accession>A0A1J4SCA5</accession>
<gene>
    <name evidence="4" type="primary">spoVG</name>
    <name evidence="5" type="ORF">AUJ66_04630</name>
</gene>
<dbReference type="STRING" id="1817893.AUJ66_04630"/>
<keyword evidence="1 4" id="KW-0132">Cell division</keyword>
<comment type="similarity">
    <text evidence="4">Belongs to the SpoVG family.</text>
</comment>
<dbReference type="HAMAP" id="MF_00819">
    <property type="entry name" value="SpoVG"/>
    <property type="match status" value="1"/>
</dbReference>
<comment type="caution">
    <text evidence="5">The sequence shown here is derived from an EMBL/GenBank/DDBJ whole genome shotgun (WGS) entry which is preliminary data.</text>
</comment>
<reference evidence="5 6" key="1">
    <citation type="journal article" date="2016" name="Environ. Microbiol.">
        <title>Genomic resolution of a cold subsurface aquifer community provides metabolic insights for novel microbes adapted to high CO concentrations.</title>
        <authorList>
            <person name="Probst A.J."/>
            <person name="Castelle C.J."/>
            <person name="Singh A."/>
            <person name="Brown C.T."/>
            <person name="Anantharaman K."/>
            <person name="Sharon I."/>
            <person name="Hug L.A."/>
            <person name="Burstein D."/>
            <person name="Emerson J.B."/>
            <person name="Thomas B.C."/>
            <person name="Banfield J.F."/>
        </authorList>
    </citation>
    <scope>NUCLEOTIDE SEQUENCE [LARGE SCALE GENOMIC DNA]</scope>
    <source>
        <strain evidence="5">CG1_02_38_46</strain>
    </source>
</reference>
<dbReference type="InterPro" id="IPR036751">
    <property type="entry name" value="SpoVG_sf"/>
</dbReference>
<dbReference type="GO" id="GO:0000917">
    <property type="term" value="P:division septum assembly"/>
    <property type="evidence" value="ECO:0007669"/>
    <property type="project" value="UniProtKB-KW"/>
</dbReference>
<protein>
    <recommendedName>
        <fullName evidence="4">Putative septation protein SpoVG</fullName>
    </recommendedName>
</protein>
<dbReference type="SUPFAM" id="SSF160537">
    <property type="entry name" value="SpoVG-like"/>
    <property type="match status" value="1"/>
</dbReference>
<comment type="function">
    <text evidence="4">Could be involved in septation.</text>
</comment>
<keyword evidence="3 4" id="KW-0131">Cell cycle</keyword>
<dbReference type="PANTHER" id="PTHR38429:SF1">
    <property type="entry name" value="SEPTATION PROTEIN SPOVG-RELATED"/>
    <property type="match status" value="1"/>
</dbReference>